<organism evidence="2 3">
    <name type="scientific">Candidatus Uhrbacteria bacterium GW2011_GWC2_41_11</name>
    <dbReference type="NCBI Taxonomy" id="1618985"/>
    <lineage>
        <taxon>Bacteria</taxon>
        <taxon>Candidatus Uhriibacteriota</taxon>
    </lineage>
</organism>
<evidence type="ECO:0000256" key="1">
    <source>
        <dbReference type="SAM" id="Phobius"/>
    </source>
</evidence>
<comment type="caution">
    <text evidence="2">The sequence shown here is derived from an EMBL/GenBank/DDBJ whole genome shotgun (WGS) entry which is preliminary data.</text>
</comment>
<evidence type="ECO:0008006" key="4">
    <source>
        <dbReference type="Google" id="ProtNLM"/>
    </source>
</evidence>
<sequence>MMTRHQKIISFLFLFFLSSFPYLVSAQTQLYNPVGETDFRIIIGRVIRALLGLSGTLALLMFVYGGFFWLTSGGEKDKIEKGKKTIVWAVIGLGFIFISYTLVNTLLNAIITGTA</sequence>
<keyword evidence="1" id="KW-1133">Transmembrane helix</keyword>
<evidence type="ECO:0000313" key="2">
    <source>
        <dbReference type="EMBL" id="KKR86557.1"/>
    </source>
</evidence>
<reference evidence="2 3" key="1">
    <citation type="journal article" date="2015" name="Nature">
        <title>rRNA introns, odd ribosomes, and small enigmatic genomes across a large radiation of phyla.</title>
        <authorList>
            <person name="Brown C.T."/>
            <person name="Hug L.A."/>
            <person name="Thomas B.C."/>
            <person name="Sharon I."/>
            <person name="Castelle C.J."/>
            <person name="Singh A."/>
            <person name="Wilkins M.J."/>
            <person name="Williams K.H."/>
            <person name="Banfield J.F."/>
        </authorList>
    </citation>
    <scope>NUCLEOTIDE SEQUENCE [LARGE SCALE GENOMIC DNA]</scope>
</reference>
<gene>
    <name evidence="2" type="ORF">UU35_C0011G0010</name>
</gene>
<dbReference type="InterPro" id="IPR043993">
    <property type="entry name" value="T4SS_pilin"/>
</dbReference>
<keyword evidence="1" id="KW-0812">Transmembrane</keyword>
<dbReference type="Proteomes" id="UP000034616">
    <property type="component" value="Unassembled WGS sequence"/>
</dbReference>
<evidence type="ECO:0000313" key="3">
    <source>
        <dbReference type="Proteomes" id="UP000034616"/>
    </source>
</evidence>
<feature type="transmembrane region" description="Helical" evidence="1">
    <location>
        <begin position="86"/>
        <end position="111"/>
    </location>
</feature>
<name>A0A0G0XFM6_9BACT</name>
<keyword evidence="1" id="KW-0472">Membrane</keyword>
<dbReference type="Pfam" id="PF18895">
    <property type="entry name" value="T4SS_pilin"/>
    <property type="match status" value="1"/>
</dbReference>
<protein>
    <recommendedName>
        <fullName evidence="4">TrbC/VIRB2 family protein</fullName>
    </recommendedName>
</protein>
<dbReference type="AlphaFoldDB" id="A0A0G0XFM6"/>
<feature type="transmembrane region" description="Helical" evidence="1">
    <location>
        <begin position="42"/>
        <end position="65"/>
    </location>
</feature>
<accession>A0A0G0XFM6</accession>
<proteinExistence type="predicted"/>
<dbReference type="EMBL" id="LCAH01000011">
    <property type="protein sequence ID" value="KKR86557.1"/>
    <property type="molecule type" value="Genomic_DNA"/>
</dbReference>